<name>G2JAY1_9BURK</name>
<keyword evidence="2" id="KW-1185">Reference proteome</keyword>
<gene>
    <name evidence="1" type="ORF">CAGGBEG34_330029</name>
</gene>
<dbReference type="Proteomes" id="UP000054051">
    <property type="component" value="Unassembled WGS sequence"/>
</dbReference>
<dbReference type="RefSeq" id="WP_006683028.1">
    <property type="nucleotide sequence ID" value="NZ_CAFB01000051.1"/>
</dbReference>
<protein>
    <submittedName>
        <fullName evidence="1">Uncharacterized protein</fullName>
    </submittedName>
</protein>
<organism evidence="1 2">
    <name type="scientific">Candidatus Glomeribacter gigasporarum BEG34</name>
    <dbReference type="NCBI Taxonomy" id="1070319"/>
    <lineage>
        <taxon>Bacteria</taxon>
        <taxon>Pseudomonadati</taxon>
        <taxon>Pseudomonadota</taxon>
        <taxon>Betaproteobacteria</taxon>
        <taxon>Burkholderiales</taxon>
        <taxon>Burkholderiaceae</taxon>
        <taxon>Candidatus Glomeribacter</taxon>
    </lineage>
</organism>
<comment type="caution">
    <text evidence="1">The sequence shown here is derived from an EMBL/GenBank/DDBJ whole genome shotgun (WGS) entry which is preliminary data.</text>
</comment>
<evidence type="ECO:0000313" key="1">
    <source>
        <dbReference type="EMBL" id="CCD29933.1"/>
    </source>
</evidence>
<accession>G2JAY1</accession>
<sequence>MSEPMKQAKVTLNPSEEIIQAAHAEITVLDARHRVIRLKKPGVLAQYRLIELLGESAKNEVYMGMVLPLIFVTAINDAPVYMPASKAQVEALIQQLDEDGIAAVMQGVQEYFGKADPEGDKAALKK</sequence>
<reference evidence="1 2" key="1">
    <citation type="submission" date="2011-08" db="EMBL/GenBank/DDBJ databases">
        <title>The genome of the obligate endobacterium of an arbuscular mycorrhizal fungus reveals an interphylum network of nutritional interactions.</title>
        <authorList>
            <person name="Ghignone S."/>
            <person name="Salvioli A."/>
            <person name="Anca I."/>
            <person name="Lumini E."/>
            <person name="Ortu G."/>
            <person name="Petiti L."/>
            <person name="Cruveiller S."/>
            <person name="Bianciotto V."/>
            <person name="Piffanelli P."/>
            <person name="Lanfranco L."/>
            <person name="Bonfante P."/>
        </authorList>
    </citation>
    <scope>NUCLEOTIDE SEQUENCE [LARGE SCALE GENOMIC DNA]</scope>
    <source>
        <strain evidence="1 2">BEG34</strain>
    </source>
</reference>
<dbReference type="EMBL" id="CAFB01000051">
    <property type="protein sequence ID" value="CCD29933.1"/>
    <property type="molecule type" value="Genomic_DNA"/>
</dbReference>
<dbReference type="AlphaFoldDB" id="G2JAY1"/>
<evidence type="ECO:0000313" key="2">
    <source>
        <dbReference type="Proteomes" id="UP000054051"/>
    </source>
</evidence>
<dbReference type="STRING" id="1070319.CAGGBEG34_330029"/>
<dbReference type="eggNOG" id="ENOG5032ZQV">
    <property type="taxonomic scope" value="Bacteria"/>
</dbReference>
<proteinExistence type="predicted"/>